<dbReference type="EMBL" id="LT629787">
    <property type="protein sequence ID" value="SDU06267.1"/>
    <property type="molecule type" value="Genomic_DNA"/>
</dbReference>
<dbReference type="Proteomes" id="UP000243924">
    <property type="component" value="Chromosome I"/>
</dbReference>
<dbReference type="Pfam" id="PF01638">
    <property type="entry name" value="HxlR"/>
    <property type="match status" value="1"/>
</dbReference>
<keyword evidence="1" id="KW-0805">Transcription regulation</keyword>
<evidence type="ECO:0000256" key="3">
    <source>
        <dbReference type="ARBA" id="ARBA00023163"/>
    </source>
</evidence>
<proteinExistence type="predicted"/>
<dbReference type="PANTHER" id="PTHR33204">
    <property type="entry name" value="TRANSCRIPTIONAL REGULATOR, MARR FAMILY"/>
    <property type="match status" value="1"/>
</dbReference>
<dbReference type="GO" id="GO:0003677">
    <property type="term" value="F:DNA binding"/>
    <property type="evidence" value="ECO:0007669"/>
    <property type="project" value="UniProtKB-KW"/>
</dbReference>
<keyword evidence="2" id="KW-0238">DNA-binding</keyword>
<dbReference type="OrthoDB" id="9807069at2"/>
<evidence type="ECO:0000259" key="4">
    <source>
        <dbReference type="PROSITE" id="PS51118"/>
    </source>
</evidence>
<gene>
    <name evidence="5" type="ORF">SAMN05216210_1530</name>
</gene>
<feature type="domain" description="HTH hxlR-type" evidence="4">
    <location>
        <begin position="11"/>
        <end position="110"/>
    </location>
</feature>
<dbReference type="AlphaFoldDB" id="A0A1H2FFU9"/>
<organism evidence="5 6">
    <name type="scientific">Halopseudomonas salegens</name>
    <dbReference type="NCBI Taxonomy" id="1434072"/>
    <lineage>
        <taxon>Bacteria</taxon>
        <taxon>Pseudomonadati</taxon>
        <taxon>Pseudomonadota</taxon>
        <taxon>Gammaproteobacteria</taxon>
        <taxon>Pseudomonadales</taxon>
        <taxon>Pseudomonadaceae</taxon>
        <taxon>Halopseudomonas</taxon>
    </lineage>
</organism>
<dbReference type="PROSITE" id="PS51118">
    <property type="entry name" value="HTH_HXLR"/>
    <property type="match status" value="1"/>
</dbReference>
<evidence type="ECO:0000256" key="1">
    <source>
        <dbReference type="ARBA" id="ARBA00023015"/>
    </source>
</evidence>
<dbReference type="RefSeq" id="WP_092385687.1">
    <property type="nucleotide sequence ID" value="NZ_LT629787.1"/>
</dbReference>
<name>A0A1H2FFU9_9GAMM</name>
<protein>
    <submittedName>
        <fullName evidence="5">Transcriptional regulator, HxlR family</fullName>
    </submittedName>
</protein>
<evidence type="ECO:0000313" key="5">
    <source>
        <dbReference type="EMBL" id="SDU06267.1"/>
    </source>
</evidence>
<reference evidence="6" key="1">
    <citation type="submission" date="2016-10" db="EMBL/GenBank/DDBJ databases">
        <authorList>
            <person name="Varghese N."/>
            <person name="Submissions S."/>
        </authorList>
    </citation>
    <scope>NUCLEOTIDE SEQUENCE [LARGE SCALE GENOMIC DNA]</scope>
    <source>
        <strain evidence="6">CECT 8338</strain>
    </source>
</reference>
<accession>A0A1H2FFU9</accession>
<keyword evidence="3" id="KW-0804">Transcription</keyword>
<keyword evidence="6" id="KW-1185">Reference proteome</keyword>
<dbReference type="Gene3D" id="1.10.10.10">
    <property type="entry name" value="Winged helix-like DNA-binding domain superfamily/Winged helix DNA-binding domain"/>
    <property type="match status" value="1"/>
</dbReference>
<sequence>MLDKFPCRSHCPINYALESFGDKWTLLIIRDLMFKAKQSYGDFLASNEKISTNILADRLKRLEEMGIVIKSVNETNRTKMIYSLTPKGQDLLPIMLEITKWSGKYDAQTNAPKPFLDSIENDRLRLIEDIQAGWKSAKKQ</sequence>
<dbReference type="STRING" id="1434072.SAMN05216210_1530"/>
<dbReference type="PANTHER" id="PTHR33204:SF37">
    <property type="entry name" value="HTH-TYPE TRANSCRIPTIONAL REGULATOR YODB"/>
    <property type="match status" value="1"/>
</dbReference>
<dbReference type="SUPFAM" id="SSF46785">
    <property type="entry name" value="Winged helix' DNA-binding domain"/>
    <property type="match status" value="1"/>
</dbReference>
<dbReference type="InterPro" id="IPR002577">
    <property type="entry name" value="HTH_HxlR"/>
</dbReference>
<evidence type="ECO:0000313" key="6">
    <source>
        <dbReference type="Proteomes" id="UP000243924"/>
    </source>
</evidence>
<dbReference type="InterPro" id="IPR036388">
    <property type="entry name" value="WH-like_DNA-bd_sf"/>
</dbReference>
<evidence type="ECO:0000256" key="2">
    <source>
        <dbReference type="ARBA" id="ARBA00023125"/>
    </source>
</evidence>
<dbReference type="InterPro" id="IPR036390">
    <property type="entry name" value="WH_DNA-bd_sf"/>
</dbReference>